<evidence type="ECO:0000256" key="6">
    <source>
        <dbReference type="ARBA" id="ARBA00023014"/>
    </source>
</evidence>
<dbReference type="OrthoDB" id="9815350at2"/>
<proteinExistence type="inferred from homology"/>
<sequence length="64" mass="7040">MFVCLCHGITDKQIADAARKEGIGNMRELRKQLGVGSQCGKCVQLAQQVIDNTIVDESLFKEVC</sequence>
<keyword evidence="4" id="KW-0249">Electron transport</keyword>
<keyword evidence="3" id="KW-0479">Metal-binding</keyword>
<dbReference type="PANTHER" id="PTHR37424">
    <property type="entry name" value="BACTERIOFERRITIN-ASSOCIATED FERREDOXIN"/>
    <property type="match status" value="1"/>
</dbReference>
<keyword evidence="12" id="KW-1185">Reference proteome</keyword>
<dbReference type="AlphaFoldDB" id="A0A0U3AY62"/>
<evidence type="ECO:0000256" key="4">
    <source>
        <dbReference type="ARBA" id="ARBA00022982"/>
    </source>
</evidence>
<evidence type="ECO:0000256" key="3">
    <source>
        <dbReference type="ARBA" id="ARBA00022723"/>
    </source>
</evidence>
<evidence type="ECO:0000313" key="12">
    <source>
        <dbReference type="Proteomes" id="UP000068447"/>
    </source>
</evidence>
<dbReference type="PANTHER" id="PTHR37424:SF1">
    <property type="entry name" value="BACTERIOFERRITIN-ASSOCIATED FERREDOXIN"/>
    <property type="match status" value="1"/>
</dbReference>
<keyword evidence="5" id="KW-0408">Iron</keyword>
<evidence type="ECO:0000256" key="8">
    <source>
        <dbReference type="ARBA" id="ARBA00039386"/>
    </source>
</evidence>
<evidence type="ECO:0000256" key="5">
    <source>
        <dbReference type="ARBA" id="ARBA00023004"/>
    </source>
</evidence>
<evidence type="ECO:0000256" key="7">
    <source>
        <dbReference type="ARBA" id="ARBA00034078"/>
    </source>
</evidence>
<keyword evidence="2" id="KW-0001">2Fe-2S</keyword>
<protein>
    <recommendedName>
        <fullName evidence="8">Bacterioferritin-associated ferredoxin</fullName>
    </recommendedName>
</protein>
<gene>
    <name evidence="11" type="ORF">AT746_05655</name>
</gene>
<dbReference type="InterPro" id="IPR007419">
    <property type="entry name" value="BFD-like_2Fe2S-bd_dom"/>
</dbReference>
<dbReference type="Pfam" id="PF04324">
    <property type="entry name" value="Fer2_BFD"/>
    <property type="match status" value="1"/>
</dbReference>
<dbReference type="RefSeq" id="WP_062477649.1">
    <property type="nucleotide sequence ID" value="NZ_CP013650.1"/>
</dbReference>
<comment type="similarity">
    <text evidence="9">Belongs to the Bfd family.</text>
</comment>
<organism evidence="11 12">
    <name type="scientific">Lacimicrobium alkaliphilum</name>
    <dbReference type="NCBI Taxonomy" id="1526571"/>
    <lineage>
        <taxon>Bacteria</taxon>
        <taxon>Pseudomonadati</taxon>
        <taxon>Pseudomonadota</taxon>
        <taxon>Gammaproteobacteria</taxon>
        <taxon>Alteromonadales</taxon>
        <taxon>Alteromonadaceae</taxon>
        <taxon>Lacimicrobium</taxon>
    </lineage>
</organism>
<name>A0A0U3AY62_9ALTE</name>
<comment type="cofactor">
    <cofactor evidence="7">
        <name>[2Fe-2S] cluster</name>
        <dbReference type="ChEBI" id="CHEBI:190135"/>
    </cofactor>
</comment>
<dbReference type="InterPro" id="IPR041854">
    <property type="entry name" value="BFD-like_2Fe2S-bd_dom_sf"/>
</dbReference>
<evidence type="ECO:0000256" key="9">
    <source>
        <dbReference type="ARBA" id="ARBA00046332"/>
    </source>
</evidence>
<feature type="domain" description="BFD-like [2Fe-2S]-binding" evidence="10">
    <location>
        <begin position="3"/>
        <end position="51"/>
    </location>
</feature>
<dbReference type="STRING" id="1526571.AT746_05655"/>
<dbReference type="EMBL" id="CP013650">
    <property type="protein sequence ID" value="ALS97808.1"/>
    <property type="molecule type" value="Genomic_DNA"/>
</dbReference>
<dbReference type="InterPro" id="IPR052371">
    <property type="entry name" value="BFD-associated_ferredoxin"/>
</dbReference>
<evidence type="ECO:0000256" key="1">
    <source>
        <dbReference type="ARBA" id="ARBA00022448"/>
    </source>
</evidence>
<dbReference type="CDD" id="cd19945">
    <property type="entry name" value="Fer2_BFD"/>
    <property type="match status" value="1"/>
</dbReference>
<dbReference type="GO" id="GO:0046872">
    <property type="term" value="F:metal ion binding"/>
    <property type="evidence" value="ECO:0007669"/>
    <property type="project" value="UniProtKB-KW"/>
</dbReference>
<dbReference type="Proteomes" id="UP000068447">
    <property type="component" value="Chromosome"/>
</dbReference>
<accession>A0A0U3AY62</accession>
<evidence type="ECO:0000259" key="10">
    <source>
        <dbReference type="Pfam" id="PF04324"/>
    </source>
</evidence>
<reference evidence="11 12" key="1">
    <citation type="submission" date="2015-12" db="EMBL/GenBank/DDBJ databases">
        <title>Complete genome of Lacimicrobium alkaliphilum KCTC 32984.</title>
        <authorList>
            <person name="Kim S.-G."/>
            <person name="Lee Y.-J."/>
        </authorList>
    </citation>
    <scope>NUCLEOTIDE SEQUENCE [LARGE SCALE GENOMIC DNA]</scope>
    <source>
        <strain evidence="11 12">YelD216</strain>
    </source>
</reference>
<dbReference type="GO" id="GO:0051537">
    <property type="term" value="F:2 iron, 2 sulfur cluster binding"/>
    <property type="evidence" value="ECO:0007669"/>
    <property type="project" value="UniProtKB-KW"/>
</dbReference>
<keyword evidence="6" id="KW-0411">Iron-sulfur</keyword>
<evidence type="ECO:0000313" key="11">
    <source>
        <dbReference type="EMBL" id="ALS97808.1"/>
    </source>
</evidence>
<keyword evidence="1" id="KW-0813">Transport</keyword>
<dbReference type="Gene3D" id="1.10.10.1100">
    <property type="entry name" value="BFD-like [2Fe-2S]-binding domain"/>
    <property type="match status" value="1"/>
</dbReference>
<evidence type="ECO:0000256" key="2">
    <source>
        <dbReference type="ARBA" id="ARBA00022714"/>
    </source>
</evidence>
<dbReference type="KEGG" id="lal:AT746_05655"/>